<dbReference type="InterPro" id="IPR029063">
    <property type="entry name" value="SAM-dependent_MTases_sf"/>
</dbReference>
<evidence type="ECO:0000313" key="2">
    <source>
        <dbReference type="EMBL" id="GMI39444.1"/>
    </source>
</evidence>
<dbReference type="Gene3D" id="3.40.50.150">
    <property type="entry name" value="Vaccinia Virus protein VP39"/>
    <property type="match status" value="1"/>
</dbReference>
<dbReference type="OrthoDB" id="184880at2759"/>
<dbReference type="EMBL" id="BRYA01000103">
    <property type="protein sequence ID" value="GMI39444.1"/>
    <property type="molecule type" value="Genomic_DNA"/>
</dbReference>
<reference evidence="3" key="1">
    <citation type="journal article" date="2023" name="Commun. Biol.">
        <title>Genome analysis of Parmales, the sister group of diatoms, reveals the evolutionary specialization of diatoms from phago-mixotrophs to photoautotrophs.</title>
        <authorList>
            <person name="Ban H."/>
            <person name="Sato S."/>
            <person name="Yoshikawa S."/>
            <person name="Yamada K."/>
            <person name="Nakamura Y."/>
            <person name="Ichinomiya M."/>
            <person name="Sato N."/>
            <person name="Blanc-Mathieu R."/>
            <person name="Endo H."/>
            <person name="Kuwata A."/>
            <person name="Ogata H."/>
        </authorList>
    </citation>
    <scope>NUCLEOTIDE SEQUENCE [LARGE SCALE GENOMIC DNA]</scope>
</reference>
<keyword evidence="3" id="KW-1185">Reference proteome</keyword>
<evidence type="ECO:0000259" key="1">
    <source>
        <dbReference type="Pfam" id="PF13649"/>
    </source>
</evidence>
<dbReference type="InterPro" id="IPR041698">
    <property type="entry name" value="Methyltransf_25"/>
</dbReference>
<organism evidence="2 3">
    <name type="scientific">Triparma columacea</name>
    <dbReference type="NCBI Taxonomy" id="722753"/>
    <lineage>
        <taxon>Eukaryota</taxon>
        <taxon>Sar</taxon>
        <taxon>Stramenopiles</taxon>
        <taxon>Ochrophyta</taxon>
        <taxon>Bolidophyceae</taxon>
        <taxon>Parmales</taxon>
        <taxon>Triparmaceae</taxon>
        <taxon>Triparma</taxon>
    </lineage>
</organism>
<comment type="caution">
    <text evidence="2">The sequence shown here is derived from an EMBL/GenBank/DDBJ whole genome shotgun (WGS) entry which is preliminary data.</text>
</comment>
<proteinExistence type="predicted"/>
<dbReference type="Pfam" id="PF13649">
    <property type="entry name" value="Methyltransf_25"/>
    <property type="match status" value="1"/>
</dbReference>
<accession>A0A9W7GAT6</accession>
<dbReference type="AlphaFoldDB" id="A0A9W7GAT6"/>
<feature type="domain" description="Methyltransferase" evidence="1">
    <location>
        <begin position="161"/>
        <end position="267"/>
    </location>
</feature>
<name>A0A9W7GAT6_9STRA</name>
<evidence type="ECO:0000313" key="3">
    <source>
        <dbReference type="Proteomes" id="UP001165065"/>
    </source>
</evidence>
<dbReference type="Proteomes" id="UP001165065">
    <property type="component" value="Unassembled WGS sequence"/>
</dbReference>
<protein>
    <recommendedName>
        <fullName evidence="1">Methyltransferase domain-containing protein</fullName>
    </recommendedName>
</protein>
<gene>
    <name evidence="2" type="ORF">TrCOL_g9723</name>
</gene>
<dbReference type="CDD" id="cd02440">
    <property type="entry name" value="AdoMet_MTases"/>
    <property type="match status" value="1"/>
</dbReference>
<dbReference type="SUPFAM" id="SSF53335">
    <property type="entry name" value="S-adenosyl-L-methionine-dependent methyltransferases"/>
    <property type="match status" value="1"/>
</dbReference>
<sequence>MGVLKNVGALVAIGAVLIAIFPPPDVLSGLSSNHDHGPLEIQAIMTAFCLSPIIGTLLGEREGIDTTGGDFKFEEDGDIENDEYAQASIYAILYAMYKNTPNLISPHGKTYQFTFNTWGFAPSPYPEDDPQRHGKAAYAGLVTQPAALEYKKKLGDTPLEIVEIGCGTAAGANLITREVHPTAHYLALDMQQAAINTCNAIHATEDNPGLTCKVVPNGVGNGGNQAPVKDSSIDFVVISETHIADIEIGDLEKEIFTEIRRILKPNGLFLWGNAIPTRVWEQADVELPKLGFELVNNKNHTEGAVIARDEDKERVDMVMDQLLEPYYIMNAPYFGPRCHKVGERLIANFYRHPGTALYLKMVTGYDSYMHQAWRIKK</sequence>